<accession>A0A6A4WE17</accession>
<feature type="domain" description="Methyltransferase" evidence="1">
    <location>
        <begin position="123"/>
        <end position="263"/>
    </location>
</feature>
<dbReference type="PANTHER" id="PTHR32026">
    <property type="entry name" value="METHYLTRANSFERASE-LIKE PROTEIN 24"/>
    <property type="match status" value="1"/>
</dbReference>
<keyword evidence="3" id="KW-1185">Reference proteome</keyword>
<gene>
    <name evidence="2" type="primary">mettl24_8</name>
    <name evidence="2" type="ORF">FJT64_024590</name>
</gene>
<comment type="caution">
    <text evidence="2">The sequence shown here is derived from an EMBL/GenBank/DDBJ whole genome shotgun (WGS) entry which is preliminary data.</text>
</comment>
<dbReference type="GO" id="GO:0032259">
    <property type="term" value="P:methylation"/>
    <property type="evidence" value="ECO:0007669"/>
    <property type="project" value="UniProtKB-KW"/>
</dbReference>
<evidence type="ECO:0000259" key="1">
    <source>
        <dbReference type="Pfam" id="PF13383"/>
    </source>
</evidence>
<sequence length="335" mass="37875">MGVRGTALARAVSRRLARPGGWRAPVLALALLWCVSRALVLFPGETLRDRTLYRLTILRDPGDVIIVRDGASVPDSEFSDADKRSISGLFRWVATNTTRCGRQASFGGQVYANRKWETRLLEGDRPVCLDPEFSIGDASTPCVVYSFGINRDWSFDDAMARFGCEVHSFDPSIGAQPARRPSGVHFHPVGLGRNDHVNVYGWQIWTLDRAMRELGHDHLPQLQYLKLDGEGAEWDMFSQQLLDGVGHQALDKFDQIGLEVHMRKAAEREMEFYHRAANVTQRLSEIGWQVADTAPNKIYPVWFRFPGVSEPVSHMYDLLLLNRRERRNPTVRAGS</sequence>
<dbReference type="InterPro" id="IPR026913">
    <property type="entry name" value="METTL24"/>
</dbReference>
<proteinExistence type="predicted"/>
<dbReference type="EMBL" id="VIIS01000946">
    <property type="protein sequence ID" value="KAF0303429.1"/>
    <property type="molecule type" value="Genomic_DNA"/>
</dbReference>
<dbReference type="AlphaFoldDB" id="A0A6A4WE17"/>
<reference evidence="2 3" key="1">
    <citation type="submission" date="2019-07" db="EMBL/GenBank/DDBJ databases">
        <title>Draft genome assembly of a fouling barnacle, Amphibalanus amphitrite (Darwin, 1854): The first reference genome for Thecostraca.</title>
        <authorList>
            <person name="Kim W."/>
        </authorList>
    </citation>
    <scope>NUCLEOTIDE SEQUENCE [LARGE SCALE GENOMIC DNA]</scope>
    <source>
        <strain evidence="2">SNU_AA5</strain>
        <tissue evidence="2">Soma without cirri and trophi</tissue>
    </source>
</reference>
<organism evidence="2 3">
    <name type="scientific">Amphibalanus amphitrite</name>
    <name type="common">Striped barnacle</name>
    <name type="synonym">Balanus amphitrite</name>
    <dbReference type="NCBI Taxonomy" id="1232801"/>
    <lineage>
        <taxon>Eukaryota</taxon>
        <taxon>Metazoa</taxon>
        <taxon>Ecdysozoa</taxon>
        <taxon>Arthropoda</taxon>
        <taxon>Crustacea</taxon>
        <taxon>Multicrustacea</taxon>
        <taxon>Cirripedia</taxon>
        <taxon>Thoracica</taxon>
        <taxon>Thoracicalcarea</taxon>
        <taxon>Balanomorpha</taxon>
        <taxon>Balanoidea</taxon>
        <taxon>Balanidae</taxon>
        <taxon>Amphibalaninae</taxon>
        <taxon>Amphibalanus</taxon>
    </lineage>
</organism>
<dbReference type="GO" id="GO:0008168">
    <property type="term" value="F:methyltransferase activity"/>
    <property type="evidence" value="ECO:0007669"/>
    <property type="project" value="UniProtKB-KW"/>
</dbReference>
<protein>
    <submittedName>
        <fullName evidence="2">Methyltransferase-like protein 24</fullName>
    </submittedName>
</protein>
<dbReference type="Pfam" id="PF13383">
    <property type="entry name" value="Methyltransf_22"/>
    <property type="match status" value="1"/>
</dbReference>
<dbReference type="Proteomes" id="UP000440578">
    <property type="component" value="Unassembled WGS sequence"/>
</dbReference>
<name>A0A6A4WE17_AMPAM</name>
<dbReference type="OrthoDB" id="10006218at2759"/>
<keyword evidence="2" id="KW-0808">Transferase</keyword>
<evidence type="ECO:0000313" key="2">
    <source>
        <dbReference type="EMBL" id="KAF0303429.1"/>
    </source>
</evidence>
<keyword evidence="2" id="KW-0489">Methyltransferase</keyword>
<evidence type="ECO:0000313" key="3">
    <source>
        <dbReference type="Proteomes" id="UP000440578"/>
    </source>
</evidence>
<dbReference type="PANTHER" id="PTHR32026:SF10">
    <property type="entry name" value="METHYLTRANSFERASE-LIKE PROTEIN 24-RELATED"/>
    <property type="match status" value="1"/>
</dbReference>
<dbReference type="InterPro" id="IPR025714">
    <property type="entry name" value="Methyltranfer_dom"/>
</dbReference>